<dbReference type="InterPro" id="IPR024599">
    <property type="entry name" value="RB_N"/>
</dbReference>
<dbReference type="Proteomes" id="UP001153148">
    <property type="component" value="Unassembled WGS sequence"/>
</dbReference>
<feature type="domain" description="Retinoblastoma-associated protein N-terminal" evidence="1">
    <location>
        <begin position="18"/>
        <end position="161"/>
    </location>
</feature>
<dbReference type="InterPro" id="IPR028309">
    <property type="entry name" value="RB_fam"/>
</dbReference>
<dbReference type="SMART" id="SM01367">
    <property type="entry name" value="DUF3452"/>
    <property type="match status" value="1"/>
</dbReference>
<accession>A0ABN7NXI2</accession>
<dbReference type="Gene3D" id="1.10.472.140">
    <property type="match status" value="1"/>
</dbReference>
<name>A0ABN7NXI2_TIMPD</name>
<dbReference type="EMBL" id="CAJPIN010007167">
    <property type="protein sequence ID" value="CAG2058372.1"/>
    <property type="molecule type" value="Genomic_DNA"/>
</dbReference>
<feature type="non-terminal residue" evidence="2">
    <location>
        <position position="1"/>
    </location>
</feature>
<comment type="caution">
    <text evidence="2">The sequence shown here is derived from an EMBL/GenBank/DDBJ whole genome shotgun (WGS) entry which is preliminary data.</text>
</comment>
<dbReference type="PANTHER" id="PTHR13742">
    <property type="entry name" value="RETINOBLASTOMA-ASSOCIATED PROTEIN RB -RELATED"/>
    <property type="match status" value="1"/>
</dbReference>
<evidence type="ECO:0000313" key="3">
    <source>
        <dbReference type="Proteomes" id="UP001153148"/>
    </source>
</evidence>
<feature type="non-terminal residue" evidence="2">
    <location>
        <position position="331"/>
    </location>
</feature>
<proteinExistence type="predicted"/>
<keyword evidence="3" id="KW-1185">Reference proteome</keyword>
<sequence length="331" mass="37923">GDQLHWLGCALYVACRSSTADTVSRSGVVHGNCVGLTRLLRLCKLSLIQFFNKSKKWADMANLPSQFHDKIERLERNFAVSMVIFKKFQPIFTYMFLNPMNTTPKQPKSRKQRSQPCTPSKVFDFCWTLFVCVKAEFSEISDDLFNSYHLLLACCDMIFANAFMAGRKDLLNPQFPGLPNNYYDDNFNLPSEPPCVIDHLCQKHDGLPVEAKTIKVYTWRNHIRKLFEKKGCERLCLEQVYPHLFGGKLKNRFGKKNLSTPNLPIIDSVVHCESSTLDSAATECLRGDPLTLTGILEPNNFEQNCKTINKIYDAYVLNVGDFDERIFLCKF</sequence>
<gene>
    <name evidence="2" type="ORF">TPAB3V08_LOCUS5343</name>
</gene>
<dbReference type="Pfam" id="PF11934">
    <property type="entry name" value="DUF3452"/>
    <property type="match status" value="1"/>
</dbReference>
<evidence type="ECO:0000259" key="1">
    <source>
        <dbReference type="SMART" id="SM01367"/>
    </source>
</evidence>
<evidence type="ECO:0000313" key="2">
    <source>
        <dbReference type="EMBL" id="CAG2058372.1"/>
    </source>
</evidence>
<protein>
    <recommendedName>
        <fullName evidence="1">Retinoblastoma-associated protein N-terminal domain-containing protein</fullName>
    </recommendedName>
</protein>
<dbReference type="PANTHER" id="PTHR13742:SF17">
    <property type="entry name" value="RE32990P-RELATED"/>
    <property type="match status" value="1"/>
</dbReference>
<reference evidence="2" key="1">
    <citation type="submission" date="2021-03" db="EMBL/GenBank/DDBJ databases">
        <authorList>
            <person name="Tran Van P."/>
        </authorList>
    </citation>
    <scope>NUCLEOTIDE SEQUENCE</scope>
</reference>
<organism evidence="2 3">
    <name type="scientific">Timema podura</name>
    <name type="common">Walking stick</name>
    <dbReference type="NCBI Taxonomy" id="61482"/>
    <lineage>
        <taxon>Eukaryota</taxon>
        <taxon>Metazoa</taxon>
        <taxon>Ecdysozoa</taxon>
        <taxon>Arthropoda</taxon>
        <taxon>Hexapoda</taxon>
        <taxon>Insecta</taxon>
        <taxon>Pterygota</taxon>
        <taxon>Neoptera</taxon>
        <taxon>Polyneoptera</taxon>
        <taxon>Phasmatodea</taxon>
        <taxon>Timematodea</taxon>
        <taxon>Timematoidea</taxon>
        <taxon>Timematidae</taxon>
        <taxon>Timema</taxon>
    </lineage>
</organism>